<dbReference type="GO" id="GO:0016226">
    <property type="term" value="P:iron-sulfur cluster assembly"/>
    <property type="evidence" value="ECO:0007669"/>
    <property type="project" value="InterPro"/>
</dbReference>
<comment type="similarity">
    <text evidence="1">Belongs to the iron-sulfur cluster assembly SufBD family.</text>
</comment>
<dbReference type="InterPro" id="IPR000825">
    <property type="entry name" value="SUF_FeS_clus_asmbl_SufBD_core"/>
</dbReference>
<organism evidence="3 4">
    <name type="scientific">Candidatus Dojkabacteria bacterium</name>
    <dbReference type="NCBI Taxonomy" id="2099670"/>
    <lineage>
        <taxon>Bacteria</taxon>
        <taxon>Candidatus Dojkabacteria</taxon>
    </lineage>
</organism>
<comment type="caution">
    <text evidence="3">The sequence shown here is derived from an EMBL/GenBank/DDBJ whole genome shotgun (WGS) entry which is preliminary data.</text>
</comment>
<accession>A0A832QC35</accession>
<dbReference type="PANTHER" id="PTHR30508:SF1">
    <property type="entry name" value="UPF0051 PROTEIN ABCI8, CHLOROPLASTIC-RELATED"/>
    <property type="match status" value="1"/>
</dbReference>
<dbReference type="EMBL" id="DUTP01000002">
    <property type="protein sequence ID" value="HHX99305.1"/>
    <property type="molecule type" value="Genomic_DNA"/>
</dbReference>
<name>A0A832QC35_9BACT</name>
<dbReference type="PANTHER" id="PTHR30508">
    <property type="entry name" value="FES CLUSTER ASSEMBLY PROTEIN SUF"/>
    <property type="match status" value="1"/>
</dbReference>
<evidence type="ECO:0000256" key="1">
    <source>
        <dbReference type="ARBA" id="ARBA00043967"/>
    </source>
</evidence>
<evidence type="ECO:0000313" key="3">
    <source>
        <dbReference type="EMBL" id="HHX99305.1"/>
    </source>
</evidence>
<dbReference type="Pfam" id="PF01458">
    <property type="entry name" value="SUFBD_core"/>
    <property type="match status" value="1"/>
</dbReference>
<dbReference type="InterPro" id="IPR055346">
    <property type="entry name" value="Fe-S_cluster_assembly_SufBD"/>
</dbReference>
<dbReference type="InterPro" id="IPR037284">
    <property type="entry name" value="SUF_FeS_clus_asmbl_SufBD_sf"/>
</dbReference>
<proteinExistence type="inferred from homology"/>
<feature type="domain" description="SUF system FeS cluster assembly SufBD core" evidence="2">
    <location>
        <begin position="88"/>
        <end position="316"/>
    </location>
</feature>
<dbReference type="Proteomes" id="UP000576550">
    <property type="component" value="Unassembled WGS sequence"/>
</dbReference>
<dbReference type="SUPFAM" id="SSF101960">
    <property type="entry name" value="Stabilizer of iron transporter SufD"/>
    <property type="match status" value="1"/>
</dbReference>
<gene>
    <name evidence="3" type="ORF">GX533_01290</name>
</gene>
<sequence>MMNLEDFLNNYINIGFDPYIVLNDNEPLLLESDTDSLEVLSISNPLVGKYIKEKKLVLQKNDWKKYTGYFIKCAKNSFGNAQTCFLTSEEGLEQRVQNIIVVEEGGHLELFTGCLSGKHVKGNIHRSVTDIFVGENATLIFNMIHSWGSTSKVYPNVKVHVAKGGRYISNYIVWEKVKEIVSNPTVEVDDGGQTILNSLSYIHPKSNIDLGGNIKLFGKDSVGEIHSSAANGGGDFVTNTILEGVGDNSKGHIDCNALLLNDGAKVTAIPQLFSKNSNTQLTHEAFLGKVSSEEIEYLQTKGFSHDDAEEIVVKGFVNKSIEGMPEKVQERMLDILEKAKLGF</sequence>
<evidence type="ECO:0000313" key="4">
    <source>
        <dbReference type="Proteomes" id="UP000576550"/>
    </source>
</evidence>
<reference evidence="3 4" key="1">
    <citation type="journal article" date="2020" name="Biotechnol. Biofuels">
        <title>New insights from the biogas microbiome by comprehensive genome-resolved metagenomics of nearly 1600 species originating from multiple anaerobic digesters.</title>
        <authorList>
            <person name="Campanaro S."/>
            <person name="Treu L."/>
            <person name="Rodriguez-R L.M."/>
            <person name="Kovalovszki A."/>
            <person name="Ziels R.M."/>
            <person name="Maus I."/>
            <person name="Zhu X."/>
            <person name="Kougias P.G."/>
            <person name="Basile A."/>
            <person name="Luo G."/>
            <person name="Schluter A."/>
            <person name="Konstantinidis K.T."/>
            <person name="Angelidaki I."/>
        </authorList>
    </citation>
    <scope>NUCLEOTIDE SEQUENCE [LARGE SCALE GENOMIC DNA]</scope>
    <source>
        <strain evidence="3">AS05jafATM_89</strain>
    </source>
</reference>
<dbReference type="AlphaFoldDB" id="A0A832QC35"/>
<evidence type="ECO:0000259" key="2">
    <source>
        <dbReference type="Pfam" id="PF01458"/>
    </source>
</evidence>
<protein>
    <recommendedName>
        <fullName evidence="2">SUF system FeS cluster assembly SufBD core domain-containing protein</fullName>
    </recommendedName>
</protein>